<protein>
    <submittedName>
        <fullName evidence="1">Uncharacterized protein</fullName>
    </submittedName>
</protein>
<accession>A0ABU9LS08</accession>
<evidence type="ECO:0000313" key="1">
    <source>
        <dbReference type="EMBL" id="MEL5993464.1"/>
    </source>
</evidence>
<reference evidence="1 2" key="1">
    <citation type="journal article" date="2018" name="Arch. Microbiol.">
        <title>Hymenobacter segetis sp. nov., isolated from soil.</title>
        <authorList>
            <person name="Ten L.N."/>
            <person name="Lim S.J."/>
            <person name="Kim B.O."/>
            <person name="Kang I.K."/>
            <person name="Jung H.Y."/>
        </authorList>
    </citation>
    <scope>NUCLEOTIDE SEQUENCE [LARGE SCALE GENOMIC DNA]</scope>
    <source>
        <strain evidence="1 2">S7-3-11</strain>
    </source>
</reference>
<dbReference type="Proteomes" id="UP001479606">
    <property type="component" value="Unassembled WGS sequence"/>
</dbReference>
<evidence type="ECO:0000313" key="2">
    <source>
        <dbReference type="Proteomes" id="UP001479606"/>
    </source>
</evidence>
<name>A0ABU9LS08_9BACT</name>
<gene>
    <name evidence="1" type="ORF">AAFH49_04535</name>
</gene>
<keyword evidence="2" id="KW-1185">Reference proteome</keyword>
<dbReference type="EMBL" id="JBCEVZ010000006">
    <property type="protein sequence ID" value="MEL5993464.1"/>
    <property type="molecule type" value="Genomic_DNA"/>
</dbReference>
<comment type="caution">
    <text evidence="1">The sequence shown here is derived from an EMBL/GenBank/DDBJ whole genome shotgun (WGS) entry which is preliminary data.</text>
</comment>
<sequence>MPATPADGGGVAGTRHPAMKALSPAEYYKWAGDYLRNNRNAPRAYRLELINWRHQYQLQQEAAELKANPAAAADLRLIAERLARKAQSGFSGPPDTSPPSSSR</sequence>
<proteinExistence type="predicted"/>
<organism evidence="1 2">
    <name type="scientific">Hymenobacter segetis</name>
    <dbReference type="NCBI Taxonomy" id="2025509"/>
    <lineage>
        <taxon>Bacteria</taxon>
        <taxon>Pseudomonadati</taxon>
        <taxon>Bacteroidota</taxon>
        <taxon>Cytophagia</taxon>
        <taxon>Cytophagales</taxon>
        <taxon>Hymenobacteraceae</taxon>
        <taxon>Hymenobacter</taxon>
    </lineage>
</organism>